<sequence>MDAKMAALNDKGVLNLIPRIQMPKEKQHELSLEAPNKDQESTLSKHQPCSAHGNIQMFRFCYNCQFFKEKQHRLPNAVLAIKQYLESLEGYLGENEGMICVINKSLYGLKQSDRDWNTEVNGWFLRYGFKRCIR</sequence>
<dbReference type="OrthoDB" id="125830at2759"/>
<evidence type="ECO:0000313" key="1">
    <source>
        <dbReference type="EMBL" id="POM66815.1"/>
    </source>
</evidence>
<comment type="caution">
    <text evidence="1">The sequence shown here is derived from an EMBL/GenBank/DDBJ whole genome shotgun (WGS) entry which is preliminary data.</text>
</comment>
<name>A0A2P4XMN3_9STRA</name>
<evidence type="ECO:0000313" key="2">
    <source>
        <dbReference type="Proteomes" id="UP000237271"/>
    </source>
</evidence>
<accession>A0A2P4XMN3</accession>
<keyword evidence="2" id="KW-1185">Reference proteome</keyword>
<dbReference type="AlphaFoldDB" id="A0A2P4XMN3"/>
<dbReference type="EMBL" id="NCKW01009526">
    <property type="protein sequence ID" value="POM66815.1"/>
    <property type="molecule type" value="Genomic_DNA"/>
</dbReference>
<proteinExistence type="predicted"/>
<reference evidence="1 2" key="1">
    <citation type="journal article" date="2017" name="Genome Biol. Evol.">
        <title>Phytophthora megakarya and P. palmivora, closely related causal agents of cacao black pod rot, underwent increases in genome sizes and gene numbers by different mechanisms.</title>
        <authorList>
            <person name="Ali S.S."/>
            <person name="Shao J."/>
            <person name="Lary D.J."/>
            <person name="Kronmiller B."/>
            <person name="Shen D."/>
            <person name="Strem M.D."/>
            <person name="Amoako-Attah I."/>
            <person name="Akrofi A.Y."/>
            <person name="Begoude B.A."/>
            <person name="Ten Hoopen G.M."/>
            <person name="Coulibaly K."/>
            <person name="Kebe B.I."/>
            <person name="Melnick R.L."/>
            <person name="Guiltinan M.J."/>
            <person name="Tyler B.M."/>
            <person name="Meinhardt L.W."/>
            <person name="Bailey B.A."/>
        </authorList>
    </citation>
    <scope>NUCLEOTIDE SEQUENCE [LARGE SCALE GENOMIC DNA]</scope>
    <source>
        <strain evidence="2">sbr112.9</strain>
    </source>
</reference>
<gene>
    <name evidence="1" type="ORF">PHPALM_17261</name>
</gene>
<protein>
    <submittedName>
        <fullName evidence="1">Integrase catalytic core protein</fullName>
    </submittedName>
</protein>
<organism evidence="1 2">
    <name type="scientific">Phytophthora palmivora</name>
    <dbReference type="NCBI Taxonomy" id="4796"/>
    <lineage>
        <taxon>Eukaryota</taxon>
        <taxon>Sar</taxon>
        <taxon>Stramenopiles</taxon>
        <taxon>Oomycota</taxon>
        <taxon>Peronosporomycetes</taxon>
        <taxon>Peronosporales</taxon>
        <taxon>Peronosporaceae</taxon>
        <taxon>Phytophthora</taxon>
    </lineage>
</organism>
<dbReference type="Proteomes" id="UP000237271">
    <property type="component" value="Unassembled WGS sequence"/>
</dbReference>